<accession>A0A8T0MPP2</accession>
<organism evidence="2 3">
    <name type="scientific">Panicum virgatum</name>
    <name type="common">Blackwell switchgrass</name>
    <dbReference type="NCBI Taxonomy" id="38727"/>
    <lineage>
        <taxon>Eukaryota</taxon>
        <taxon>Viridiplantae</taxon>
        <taxon>Streptophyta</taxon>
        <taxon>Embryophyta</taxon>
        <taxon>Tracheophyta</taxon>
        <taxon>Spermatophyta</taxon>
        <taxon>Magnoliopsida</taxon>
        <taxon>Liliopsida</taxon>
        <taxon>Poales</taxon>
        <taxon>Poaceae</taxon>
        <taxon>PACMAD clade</taxon>
        <taxon>Panicoideae</taxon>
        <taxon>Panicodae</taxon>
        <taxon>Paniceae</taxon>
        <taxon>Panicinae</taxon>
        <taxon>Panicum</taxon>
        <taxon>Panicum sect. Hiantes</taxon>
    </lineage>
</organism>
<protein>
    <recommendedName>
        <fullName evidence="4">Secreted protein</fullName>
    </recommendedName>
</protein>
<keyword evidence="1" id="KW-0732">Signal</keyword>
<reference evidence="2" key="1">
    <citation type="submission" date="2020-05" db="EMBL/GenBank/DDBJ databases">
        <title>WGS assembly of Panicum virgatum.</title>
        <authorList>
            <person name="Lovell J.T."/>
            <person name="Jenkins J."/>
            <person name="Shu S."/>
            <person name="Juenger T.E."/>
            <person name="Schmutz J."/>
        </authorList>
    </citation>
    <scope>NUCLEOTIDE SEQUENCE</scope>
    <source>
        <strain evidence="2">AP13</strain>
    </source>
</reference>
<feature type="signal peptide" evidence="1">
    <location>
        <begin position="1"/>
        <end position="33"/>
    </location>
</feature>
<evidence type="ECO:0000313" key="3">
    <source>
        <dbReference type="Proteomes" id="UP000823388"/>
    </source>
</evidence>
<gene>
    <name evidence="2" type="ORF">PVAP13_9NG457100</name>
</gene>
<proteinExistence type="predicted"/>
<dbReference type="EMBL" id="CM029054">
    <property type="protein sequence ID" value="KAG2539240.1"/>
    <property type="molecule type" value="Genomic_DNA"/>
</dbReference>
<feature type="chain" id="PRO_5035798237" description="Secreted protein" evidence="1">
    <location>
        <begin position="34"/>
        <end position="79"/>
    </location>
</feature>
<evidence type="ECO:0000256" key="1">
    <source>
        <dbReference type="SAM" id="SignalP"/>
    </source>
</evidence>
<comment type="caution">
    <text evidence="2">The sequence shown here is derived from an EMBL/GenBank/DDBJ whole genome shotgun (WGS) entry which is preliminary data.</text>
</comment>
<sequence length="79" mass="8779">MDEHKTRAHAIFAQYSLLSICILLLSEQECIYSNRLPLSPHASHAQSVLGESNVHVLTFSMKKGEGSGRSSRHSCKLKL</sequence>
<dbReference type="Proteomes" id="UP000823388">
    <property type="component" value="Chromosome 9N"/>
</dbReference>
<evidence type="ECO:0000313" key="2">
    <source>
        <dbReference type="EMBL" id="KAG2539240.1"/>
    </source>
</evidence>
<dbReference type="AlphaFoldDB" id="A0A8T0MPP2"/>
<name>A0A8T0MPP2_PANVG</name>
<keyword evidence="3" id="KW-1185">Reference proteome</keyword>
<evidence type="ECO:0008006" key="4">
    <source>
        <dbReference type="Google" id="ProtNLM"/>
    </source>
</evidence>